<dbReference type="SUPFAM" id="SSF54928">
    <property type="entry name" value="RNA-binding domain, RBD"/>
    <property type="match status" value="1"/>
</dbReference>
<dbReference type="InterPro" id="IPR012677">
    <property type="entry name" value="Nucleotide-bd_a/b_plait_sf"/>
</dbReference>
<dbReference type="InterPro" id="IPR034363">
    <property type="entry name" value="eIF3B_RRM"/>
</dbReference>
<dbReference type="CDD" id="cd12278">
    <property type="entry name" value="RRM_eIF3B"/>
    <property type="match status" value="1"/>
</dbReference>
<comment type="subcellular location">
    <subcellularLocation>
        <location evidence="1">Cytoplasm</location>
    </subcellularLocation>
</comment>
<keyword evidence="4" id="KW-0694">RNA-binding</keyword>
<dbReference type="Gene3D" id="3.30.70.330">
    <property type="match status" value="1"/>
</dbReference>
<dbReference type="GO" id="GO:0031369">
    <property type="term" value="F:translation initiation factor binding"/>
    <property type="evidence" value="ECO:0007669"/>
    <property type="project" value="InterPro"/>
</dbReference>
<dbReference type="PANTHER" id="PTHR14068:SF0">
    <property type="entry name" value="EUKARYOTIC TRANSLATION INITIATION FACTOR 3 SUBUNIT B"/>
    <property type="match status" value="1"/>
</dbReference>
<dbReference type="InterPro" id="IPR011400">
    <property type="entry name" value="EIF3B"/>
</dbReference>
<dbReference type="Proteomes" id="UP000271098">
    <property type="component" value="Unassembled WGS sequence"/>
</dbReference>
<evidence type="ECO:0000313" key="7">
    <source>
        <dbReference type="EMBL" id="VDN41422.1"/>
    </source>
</evidence>
<dbReference type="EMBL" id="UYRT01097719">
    <property type="protein sequence ID" value="VDN41422.1"/>
    <property type="molecule type" value="Genomic_DNA"/>
</dbReference>
<evidence type="ECO:0000256" key="5">
    <source>
        <dbReference type="ARBA" id="ARBA00022917"/>
    </source>
</evidence>
<organism evidence="9">
    <name type="scientific">Gongylonema pulchrum</name>
    <dbReference type="NCBI Taxonomy" id="637853"/>
    <lineage>
        <taxon>Eukaryota</taxon>
        <taxon>Metazoa</taxon>
        <taxon>Ecdysozoa</taxon>
        <taxon>Nematoda</taxon>
        <taxon>Chromadorea</taxon>
        <taxon>Rhabditida</taxon>
        <taxon>Spirurina</taxon>
        <taxon>Spiruromorpha</taxon>
        <taxon>Spiruroidea</taxon>
        <taxon>Gongylonematidae</taxon>
        <taxon>Gongylonema</taxon>
    </lineage>
</organism>
<keyword evidence="5" id="KW-0648">Protein biosynthesis</keyword>
<dbReference type="GO" id="GO:0003723">
    <property type="term" value="F:RNA binding"/>
    <property type="evidence" value="ECO:0007669"/>
    <property type="project" value="UniProtKB-KW"/>
</dbReference>
<dbReference type="OrthoDB" id="10250414at2759"/>
<feature type="region of interest" description="Disordered" evidence="6">
    <location>
        <begin position="1"/>
        <end position="22"/>
    </location>
</feature>
<dbReference type="AlphaFoldDB" id="A0A183ER09"/>
<evidence type="ECO:0000256" key="6">
    <source>
        <dbReference type="SAM" id="MobiDB-lite"/>
    </source>
</evidence>
<proteinExistence type="predicted"/>
<dbReference type="SUPFAM" id="SSF82171">
    <property type="entry name" value="DPP6 N-terminal domain-like"/>
    <property type="match status" value="1"/>
</dbReference>
<name>A0A183ER09_9BILA</name>
<keyword evidence="2" id="KW-0963">Cytoplasm</keyword>
<reference evidence="9" key="1">
    <citation type="submission" date="2016-06" db="UniProtKB">
        <authorList>
            <consortium name="WormBaseParasite"/>
        </authorList>
    </citation>
    <scope>IDENTIFICATION</scope>
</reference>
<evidence type="ECO:0000256" key="2">
    <source>
        <dbReference type="ARBA" id="ARBA00022490"/>
    </source>
</evidence>
<protein>
    <submittedName>
        <fullName evidence="9">Eukaryotic translation initiation factor 3 subunit B</fullName>
    </submittedName>
</protein>
<accession>A0A183ER09</accession>
<keyword evidence="8" id="KW-1185">Reference proteome</keyword>
<evidence type="ECO:0000256" key="4">
    <source>
        <dbReference type="ARBA" id="ARBA00022884"/>
    </source>
</evidence>
<dbReference type="PANTHER" id="PTHR14068">
    <property type="entry name" value="EUKARYOTIC TRANSLATION INITIATION FACTOR 3 EIF3 -RELATED"/>
    <property type="match status" value="1"/>
</dbReference>
<keyword evidence="3" id="KW-0396">Initiation factor</keyword>
<dbReference type="GO" id="GO:0003743">
    <property type="term" value="F:translation initiation factor activity"/>
    <property type="evidence" value="ECO:0007669"/>
    <property type="project" value="UniProtKB-KW"/>
</dbReference>
<evidence type="ECO:0000313" key="8">
    <source>
        <dbReference type="Proteomes" id="UP000271098"/>
    </source>
</evidence>
<evidence type="ECO:0000256" key="1">
    <source>
        <dbReference type="ARBA" id="ARBA00004496"/>
    </source>
</evidence>
<dbReference type="InterPro" id="IPR035979">
    <property type="entry name" value="RBD_domain_sf"/>
</dbReference>
<dbReference type="WBParaSite" id="GPUH_0002343001-mRNA-1">
    <property type="protein sequence ID" value="GPUH_0002343001-mRNA-1"/>
    <property type="gene ID" value="GPUH_0002343001"/>
</dbReference>
<evidence type="ECO:0000256" key="3">
    <source>
        <dbReference type="ARBA" id="ARBA00022540"/>
    </source>
</evidence>
<reference evidence="7 8" key="2">
    <citation type="submission" date="2018-11" db="EMBL/GenBank/DDBJ databases">
        <authorList>
            <consortium name="Pathogen Informatics"/>
        </authorList>
    </citation>
    <scope>NUCLEOTIDE SEQUENCE [LARGE SCALE GENOMIC DNA]</scope>
</reference>
<evidence type="ECO:0000313" key="9">
    <source>
        <dbReference type="WBParaSite" id="GPUH_0002343001-mRNA-1"/>
    </source>
</evidence>
<dbReference type="GO" id="GO:0005852">
    <property type="term" value="C:eukaryotic translation initiation factor 3 complex"/>
    <property type="evidence" value="ECO:0007669"/>
    <property type="project" value="InterPro"/>
</dbReference>
<gene>
    <name evidence="7" type="ORF">GPUH_LOCUS23400</name>
</gene>
<sequence>MVAADPVLPDDGAPEEPSFSDSEYNYVETATDEELVGDILRRKPSISEYDRCCVIVCGIPVVQEERLPKLKMVVGKIFARIHTNFNEFYPIDENGLTKGYCFLEYPSSEIADSATAILNGYVLDKNHTFTANLFSDMNKFEKPDENWKPPEPRPYHNINNMWSWLQNEKCYDQFAVHYERDAGPKFGPLSPFVSVYEYRKGQDPVQVTERHYWTETIFKWSPSGTFLVSIHRMGVALWAGAKFDRFARFAHENVVMLDFSPCERFLVTYALPENRWSEDPNALRIFDTMTGEMRRGFSLLSHQVSTNALPCWPYFQ</sequence>